<dbReference type="PRINTS" id="PR00783">
    <property type="entry name" value="MINTRINSICP"/>
</dbReference>
<dbReference type="EMBL" id="LDQC01000056">
    <property type="protein sequence ID" value="KTR05347.1"/>
    <property type="molecule type" value="Genomic_DNA"/>
</dbReference>
<dbReference type="PATRIC" id="fig|33881.3.peg.2421"/>
<dbReference type="InterPro" id="IPR034294">
    <property type="entry name" value="Aquaporin_transptr"/>
</dbReference>
<dbReference type="PANTHER" id="PTHR19139">
    <property type="entry name" value="AQUAPORIN TRANSPORTER"/>
    <property type="match status" value="1"/>
</dbReference>
<feature type="transmembrane region" description="Helical" evidence="9">
    <location>
        <begin position="167"/>
        <end position="190"/>
    </location>
</feature>
<evidence type="ECO:0000256" key="2">
    <source>
        <dbReference type="ARBA" id="ARBA00006175"/>
    </source>
</evidence>
<accession>A0A175RNW9</accession>
<gene>
    <name evidence="10" type="ORF">NS184_10370</name>
</gene>
<evidence type="ECO:0000256" key="8">
    <source>
        <dbReference type="RuleBase" id="RU000477"/>
    </source>
</evidence>
<dbReference type="Gene3D" id="1.20.1080.10">
    <property type="entry name" value="Glycerol uptake facilitator protein"/>
    <property type="match status" value="1"/>
</dbReference>
<feature type="transmembrane region" description="Helical" evidence="9">
    <location>
        <begin position="36"/>
        <end position="56"/>
    </location>
</feature>
<evidence type="ECO:0000313" key="10">
    <source>
        <dbReference type="EMBL" id="KTR05347.1"/>
    </source>
</evidence>
<protein>
    <recommendedName>
        <fullName evidence="12">Porin</fullName>
    </recommendedName>
</protein>
<dbReference type="InterPro" id="IPR022357">
    <property type="entry name" value="MIP_CS"/>
</dbReference>
<dbReference type="AlphaFoldDB" id="A0A175RNW9"/>
<organism evidence="10 11">
    <name type="scientific">Curtobacterium luteum</name>
    <dbReference type="NCBI Taxonomy" id="33881"/>
    <lineage>
        <taxon>Bacteria</taxon>
        <taxon>Bacillati</taxon>
        <taxon>Actinomycetota</taxon>
        <taxon>Actinomycetes</taxon>
        <taxon>Micrococcales</taxon>
        <taxon>Microbacteriaceae</taxon>
        <taxon>Curtobacterium</taxon>
    </lineage>
</organism>
<evidence type="ECO:0000256" key="1">
    <source>
        <dbReference type="ARBA" id="ARBA00004651"/>
    </source>
</evidence>
<keyword evidence="6 9" id="KW-1133">Transmembrane helix</keyword>
<feature type="transmembrane region" description="Helical" evidence="9">
    <location>
        <begin position="210"/>
        <end position="231"/>
    </location>
</feature>
<keyword evidence="3 8" id="KW-0813">Transport</keyword>
<dbReference type="GO" id="GO:0015250">
    <property type="term" value="F:water channel activity"/>
    <property type="evidence" value="ECO:0007669"/>
    <property type="project" value="TreeGrafter"/>
</dbReference>
<dbReference type="Pfam" id="PF00230">
    <property type="entry name" value="MIP"/>
    <property type="match status" value="1"/>
</dbReference>
<dbReference type="STRING" id="33881.NS184_10370"/>
<dbReference type="InterPro" id="IPR023271">
    <property type="entry name" value="Aquaporin-like"/>
</dbReference>
<evidence type="ECO:0000256" key="4">
    <source>
        <dbReference type="ARBA" id="ARBA00022475"/>
    </source>
</evidence>
<evidence type="ECO:0000256" key="9">
    <source>
        <dbReference type="SAM" id="Phobius"/>
    </source>
</evidence>
<dbReference type="SUPFAM" id="SSF81338">
    <property type="entry name" value="Aquaporin-like"/>
    <property type="match status" value="1"/>
</dbReference>
<keyword evidence="7 9" id="KW-0472">Membrane</keyword>
<evidence type="ECO:0000313" key="11">
    <source>
        <dbReference type="Proteomes" id="UP000078252"/>
    </source>
</evidence>
<evidence type="ECO:0000256" key="5">
    <source>
        <dbReference type="ARBA" id="ARBA00022692"/>
    </source>
</evidence>
<keyword evidence="4" id="KW-1003">Cell membrane</keyword>
<evidence type="ECO:0000256" key="7">
    <source>
        <dbReference type="ARBA" id="ARBA00023136"/>
    </source>
</evidence>
<feature type="transmembrane region" description="Helical" evidence="9">
    <location>
        <begin position="83"/>
        <end position="105"/>
    </location>
</feature>
<dbReference type="Proteomes" id="UP000078252">
    <property type="component" value="Unassembled WGS sequence"/>
</dbReference>
<reference evidence="10 11" key="1">
    <citation type="journal article" date="2016" name="Front. Microbiol.">
        <title>Genomic Resource of Rice Seed Associated Bacteria.</title>
        <authorList>
            <person name="Midha S."/>
            <person name="Bansal K."/>
            <person name="Sharma S."/>
            <person name="Kumar N."/>
            <person name="Patil P.P."/>
            <person name="Chaudhry V."/>
            <person name="Patil P.B."/>
        </authorList>
    </citation>
    <scope>NUCLEOTIDE SEQUENCE [LARGE SCALE GENOMIC DNA]</scope>
    <source>
        <strain evidence="10 11">NS184</strain>
    </source>
</reference>
<comment type="subcellular location">
    <subcellularLocation>
        <location evidence="1">Cell membrane</location>
        <topology evidence="1">Multi-pass membrane protein</topology>
    </subcellularLocation>
</comment>
<dbReference type="GO" id="GO:0005886">
    <property type="term" value="C:plasma membrane"/>
    <property type="evidence" value="ECO:0007669"/>
    <property type="project" value="UniProtKB-SubCell"/>
</dbReference>
<evidence type="ECO:0008006" key="12">
    <source>
        <dbReference type="Google" id="ProtNLM"/>
    </source>
</evidence>
<comment type="similarity">
    <text evidence="2 8">Belongs to the MIP/aquaporin (TC 1.A.8) family.</text>
</comment>
<evidence type="ECO:0000256" key="3">
    <source>
        <dbReference type="ARBA" id="ARBA00022448"/>
    </source>
</evidence>
<keyword evidence="5 8" id="KW-0812">Transmembrane</keyword>
<sequence>MRLAAEAAGTFLLVFALVGAANHTAVFPDEHNAVGVGLLGVALTLGLTVMIGASAFGPISGGHFNPAVTVGLAVAGRHRWAEVVPYAVAQVVGGSIGAGALLLIAGQGSAGFLDAAIDGGFASNGFGSQSPGGFSLLGVAVAETMATALFVTVILRVTGSAGSPVPAPVVIGSTLTVLLLTLIPVSNASLNPARSFATAVFAGPEWLAQWWAFLVFPVLGAVLAGSGARLLRRA</sequence>
<proteinExistence type="inferred from homology"/>
<dbReference type="InterPro" id="IPR000425">
    <property type="entry name" value="MIP"/>
</dbReference>
<evidence type="ECO:0000256" key="6">
    <source>
        <dbReference type="ARBA" id="ARBA00022989"/>
    </source>
</evidence>
<comment type="caution">
    <text evidence="10">The sequence shown here is derived from an EMBL/GenBank/DDBJ whole genome shotgun (WGS) entry which is preliminary data.</text>
</comment>
<name>A0A175RNW9_9MICO</name>
<feature type="transmembrane region" description="Helical" evidence="9">
    <location>
        <begin position="134"/>
        <end position="155"/>
    </location>
</feature>
<dbReference type="PANTHER" id="PTHR19139:SF199">
    <property type="entry name" value="MIP17260P"/>
    <property type="match status" value="1"/>
</dbReference>
<dbReference type="PROSITE" id="PS00221">
    <property type="entry name" value="MIP"/>
    <property type="match status" value="1"/>
</dbReference>